<dbReference type="VEuPathDB" id="AmoebaDB:NF0100160"/>
<dbReference type="SUPFAM" id="SSF55073">
    <property type="entry name" value="Nucleotide cyclase"/>
    <property type="match status" value="1"/>
</dbReference>
<dbReference type="InterPro" id="IPR028081">
    <property type="entry name" value="Leu-bd"/>
</dbReference>
<reference evidence="4 5" key="1">
    <citation type="journal article" date="2019" name="Sci. Rep.">
        <title>Nanopore sequencing improves the draft genome of the human pathogenic amoeba Naegleria fowleri.</title>
        <authorList>
            <person name="Liechti N."/>
            <person name="Schurch N."/>
            <person name="Bruggmann R."/>
            <person name="Wittwer M."/>
        </authorList>
    </citation>
    <scope>NUCLEOTIDE SEQUENCE [LARGE SCALE GENOMIC DNA]</scope>
    <source>
        <strain evidence="4 5">ATCC 30894</strain>
    </source>
</reference>
<feature type="transmembrane region" description="Helical" evidence="2">
    <location>
        <begin position="1292"/>
        <end position="1316"/>
    </location>
</feature>
<dbReference type="InterPro" id="IPR029787">
    <property type="entry name" value="Nucleotide_cyclase"/>
</dbReference>
<dbReference type="VEuPathDB" id="AmoebaDB:NF0100150"/>
<dbReference type="Pfam" id="PF00211">
    <property type="entry name" value="Guanylate_cyc"/>
    <property type="match status" value="1"/>
</dbReference>
<dbReference type="Gene3D" id="3.30.70.1230">
    <property type="entry name" value="Nucleotide cyclase"/>
    <property type="match status" value="1"/>
</dbReference>
<dbReference type="SUPFAM" id="SSF53822">
    <property type="entry name" value="Periplasmic binding protein-like I"/>
    <property type="match status" value="3"/>
</dbReference>
<evidence type="ECO:0000256" key="1">
    <source>
        <dbReference type="ARBA" id="ARBA00022729"/>
    </source>
</evidence>
<dbReference type="PANTHER" id="PTHR47235">
    <property type="entry name" value="BLR6548 PROTEIN"/>
    <property type="match status" value="1"/>
</dbReference>
<dbReference type="PANTHER" id="PTHR47235:SF1">
    <property type="entry name" value="BLR6548 PROTEIN"/>
    <property type="match status" value="1"/>
</dbReference>
<dbReference type="InterPro" id="IPR028082">
    <property type="entry name" value="Peripla_BP_I"/>
</dbReference>
<dbReference type="VEuPathDB" id="AmoebaDB:NfTy_076570"/>
<protein>
    <recommendedName>
        <fullName evidence="3">Guanylate cyclase domain-containing protein</fullName>
    </recommendedName>
</protein>
<evidence type="ECO:0000313" key="5">
    <source>
        <dbReference type="Proteomes" id="UP000444721"/>
    </source>
</evidence>
<dbReference type="PROSITE" id="PS50125">
    <property type="entry name" value="GUANYLATE_CYCLASE_2"/>
    <property type="match status" value="1"/>
</dbReference>
<dbReference type="SMART" id="SM00044">
    <property type="entry name" value="CYCc"/>
    <property type="match status" value="1"/>
</dbReference>
<dbReference type="OMA" id="WPSELYH"/>
<organism evidence="4 5">
    <name type="scientific">Naegleria fowleri</name>
    <name type="common">Brain eating amoeba</name>
    <dbReference type="NCBI Taxonomy" id="5763"/>
    <lineage>
        <taxon>Eukaryota</taxon>
        <taxon>Discoba</taxon>
        <taxon>Heterolobosea</taxon>
        <taxon>Tetramitia</taxon>
        <taxon>Eutetramitia</taxon>
        <taxon>Vahlkampfiidae</taxon>
        <taxon>Naegleria</taxon>
    </lineage>
</organism>
<keyword evidence="2" id="KW-0812">Transmembrane</keyword>
<accession>A0A6A5BCR5</accession>
<keyword evidence="2" id="KW-1133">Transmembrane helix</keyword>
<dbReference type="EMBL" id="VFQX01000051">
    <property type="protein sequence ID" value="KAF0974857.1"/>
    <property type="molecule type" value="Genomic_DNA"/>
</dbReference>
<dbReference type="InterPro" id="IPR001054">
    <property type="entry name" value="A/G_cyclase"/>
</dbReference>
<dbReference type="VEuPathDB" id="AmoebaDB:FDP41_006331"/>
<dbReference type="CDD" id="cd19978">
    <property type="entry name" value="PBP1_ABC_ligand_binding-like"/>
    <property type="match status" value="1"/>
</dbReference>
<evidence type="ECO:0000256" key="2">
    <source>
        <dbReference type="SAM" id="Phobius"/>
    </source>
</evidence>
<dbReference type="Proteomes" id="UP000444721">
    <property type="component" value="Unassembled WGS sequence"/>
</dbReference>
<comment type="caution">
    <text evidence="4">The sequence shown here is derived from an EMBL/GenBank/DDBJ whole genome shotgun (WGS) entry which is preliminary data.</text>
</comment>
<dbReference type="RefSeq" id="XP_044559570.1">
    <property type="nucleotide sequence ID" value="XM_044709955.1"/>
</dbReference>
<dbReference type="Pfam" id="PF13458">
    <property type="entry name" value="Peripla_BP_6"/>
    <property type="match status" value="2"/>
</dbReference>
<sequence length="1618" mass="181063">MSSSLLMAVQYKSTTNSLISVIVTILLCCWLVTTISIVQGQFTFDENNYNKKWNDETEIWFGQSTALTGQTKELGYPMMTGVQAAFEEINSLGGVWGGKKLRLFTLDDGYDPPMTLNNTLALINNNTIFGLIGYMGTATSQIAYPWIVKSKLPFIGAFTGGLFLRTPFQPNIINLRASYQDETLAMVGYLINVKLVRRIAILYQNDAFGLSGVSGASLGLQALGLSFVSMGSYERNTIAVSKAVDDIQKGNPQAIICMSTYLPTVTFVNAVKNRTDFDPNIVFMTGSFIGSNLLPYRDSFMITQILPPPTNTKYASVLAYQRAKKTIDPNFTPSYVEFEGYMAGKLAYNILTQRVSGDLTRSNFISLLYSSGTYIIDNTVVGPYTQCAGSTARKVNVQETANTFEQQLVPDSVIKPRFSPRVTFTQLTPRDVIGFTPLCSCNQGLRSVYKTYQKEDKSFVEISDPTVWDLSGSTNYSCLYDPSNVQEPIVFGHINTGSQRDNDFLVGAMAAVMDKNNQKGVRGKVVKLLSVTQTNSTALSIINTVQDLIKDHNVLGVIGTYIPLSEVTQFILGVKQTLPNAFMLAPYSSYDSMKLRETYTPNVINLGTMVRERLASFFNYEMNTNGHSRFSIVYTKSESGLDVYSEFKSMISDLKLEIDSEFSFSIGDSLNSDTILASLSKDANPQAVLIAIPENIESFDIYKTLIEAISRIQKRDKISIFSIYWDSILWEHDLGVFLSSLHSKTILNFNIVQRFPLVNANHPLVAAYNNFMKTYEPNTQVKTKAAVEGFLAVSFLFEVLDNISPSLPINTANLLNTIYANGDFLKYTIPFGTLKRLSYDSGCNLAMRSSYIYTFDNNTSTFNLAQTQNFDKSKCGIDSVSSETTFSQPIIFGRLLPKSDNSSYADSIDDFEYGISSIFESTNDKGTLSRTTLHVETEYYCDEDDMLAKASSMIEKNKVFGFLGSRILYNEAKLKALLEEKRVLLIGPLSSQKALREPYSRYVVNIRPSMVEEIVTMERYIKQKTEGEKPSISIVYGNGNYWEQNKNDVLDFFSTSLEGITIVNIQSISTANVRRRNLYQDSSLSSNLVIIMADVKDTLSYMNQLPENMNVLYGVPSEIASSVQFSQNVKASAASQILTPNFLENYSSASNTNFMARDFLQYFSQYYQTKSASMLAYEGFAIGYMAVNVMQYMKQANMALTNEAFVNTLFDRSIFELGTNVFGPYGDVCTSSTTNSSSIKVSTVCETQKSCNCSQGAKSIFLSLPSSNRESFKVTFETCGLQPILPLLSNGAIAGIAVAGTFTAIGICCLIMIGIICSKKTSGTKHAPKSGYITCAFTDIQNSTKLWQHDEKTMRASLEIHDQIMRKNLELYRGYEVKTNGDSFFVAFKSPHDAVLWAMQVQIDLLNAKWPSELYHQWDCRQKWDKRTKRAYWSGVRVRIGLHFGKGDAKWDKNTKRFDYFGNVVNKTARIEAIAHGGQVLISDELLQETADLFNDIKYMDEYYGFQQLTAFQNKQKEKPEMKRRDSLTSIQSLSSLFKKAPKVNAETNLTARELGLFQLKGLIEESRVFEIKCPEIALRQYPPLRVSQDEKISELPSMNEFIDGEDEGDQSVMTEGN</sequence>
<proteinExistence type="predicted"/>
<dbReference type="Gene3D" id="3.40.50.2300">
    <property type="match status" value="6"/>
</dbReference>
<dbReference type="GeneID" id="68113549"/>
<keyword evidence="1" id="KW-0732">Signal</keyword>
<dbReference type="CDD" id="cd07302">
    <property type="entry name" value="CHD"/>
    <property type="match status" value="1"/>
</dbReference>
<feature type="domain" description="Guanylate cyclase" evidence="3">
    <location>
        <begin position="1334"/>
        <end position="1472"/>
    </location>
</feature>
<evidence type="ECO:0000259" key="3">
    <source>
        <dbReference type="PROSITE" id="PS50125"/>
    </source>
</evidence>
<dbReference type="OrthoDB" id="448697at2759"/>
<dbReference type="GO" id="GO:0009190">
    <property type="term" value="P:cyclic nucleotide biosynthetic process"/>
    <property type="evidence" value="ECO:0007669"/>
    <property type="project" value="InterPro"/>
</dbReference>
<evidence type="ECO:0000313" key="4">
    <source>
        <dbReference type="EMBL" id="KAF0974857.1"/>
    </source>
</evidence>
<name>A0A6A5BCR5_NAEFO</name>
<dbReference type="GO" id="GO:0035556">
    <property type="term" value="P:intracellular signal transduction"/>
    <property type="evidence" value="ECO:0007669"/>
    <property type="project" value="InterPro"/>
</dbReference>
<keyword evidence="2" id="KW-0472">Membrane</keyword>
<keyword evidence="5" id="KW-1185">Reference proteome</keyword>
<gene>
    <name evidence="4" type="ORF">FDP41_006331</name>
</gene>